<evidence type="ECO:0000256" key="7">
    <source>
        <dbReference type="ARBA" id="ARBA00022833"/>
    </source>
</evidence>
<keyword evidence="6" id="KW-0833">Ubl conjugation pathway</keyword>
<dbReference type="GO" id="GO:0061630">
    <property type="term" value="F:ubiquitin protein ligase activity"/>
    <property type="evidence" value="ECO:0007669"/>
    <property type="project" value="UniProtKB-EC"/>
</dbReference>
<dbReference type="EMBL" id="JADFTS010000006">
    <property type="protein sequence ID" value="KAF9602184.1"/>
    <property type="molecule type" value="Genomic_DNA"/>
</dbReference>
<dbReference type="InterPro" id="IPR013083">
    <property type="entry name" value="Znf_RING/FYVE/PHD"/>
</dbReference>
<comment type="caution">
    <text evidence="11">The sequence shown here is derived from an EMBL/GenBank/DDBJ whole genome shotgun (WGS) entry which is preliminary data.</text>
</comment>
<feature type="domain" description="RING-type" evidence="10">
    <location>
        <begin position="532"/>
        <end position="573"/>
    </location>
</feature>
<evidence type="ECO:0000256" key="4">
    <source>
        <dbReference type="ARBA" id="ARBA00022723"/>
    </source>
</evidence>
<comment type="catalytic activity">
    <reaction evidence="1">
        <text>S-ubiquitinyl-[E2 ubiquitin-conjugating enzyme]-L-cysteine + [acceptor protein]-L-lysine = [E2 ubiquitin-conjugating enzyme]-L-cysteine + N(6)-ubiquitinyl-[acceptor protein]-L-lysine.</text>
        <dbReference type="EC" id="2.3.2.27"/>
    </reaction>
</comment>
<evidence type="ECO:0000256" key="5">
    <source>
        <dbReference type="ARBA" id="ARBA00022771"/>
    </source>
</evidence>
<protein>
    <recommendedName>
        <fullName evidence="2">RING-type E3 ubiquitin transferase</fullName>
        <ecNumber evidence="2">2.3.2.27</ecNumber>
    </recommendedName>
</protein>
<dbReference type="Proteomes" id="UP000631114">
    <property type="component" value="Unassembled WGS sequence"/>
</dbReference>
<keyword evidence="12" id="KW-1185">Reference proteome</keyword>
<gene>
    <name evidence="11" type="ORF">IFM89_025484</name>
</gene>
<reference evidence="11 12" key="1">
    <citation type="submission" date="2020-10" db="EMBL/GenBank/DDBJ databases">
        <title>The Coptis chinensis genome and diversification of protoberbering-type alkaloids.</title>
        <authorList>
            <person name="Wang B."/>
            <person name="Shu S."/>
            <person name="Song C."/>
            <person name="Liu Y."/>
        </authorList>
    </citation>
    <scope>NUCLEOTIDE SEQUENCE [LARGE SCALE GENOMIC DNA]</scope>
    <source>
        <strain evidence="11">HL-2020</strain>
        <tissue evidence="11">Leaf</tissue>
    </source>
</reference>
<evidence type="ECO:0000256" key="8">
    <source>
        <dbReference type="PROSITE-ProRule" id="PRU00175"/>
    </source>
</evidence>
<evidence type="ECO:0000256" key="2">
    <source>
        <dbReference type="ARBA" id="ARBA00012483"/>
    </source>
</evidence>
<keyword evidence="4" id="KW-0479">Metal-binding</keyword>
<evidence type="ECO:0000256" key="9">
    <source>
        <dbReference type="SAM" id="MobiDB-lite"/>
    </source>
</evidence>
<dbReference type="PROSITE" id="PS50089">
    <property type="entry name" value="ZF_RING_2"/>
    <property type="match status" value="1"/>
</dbReference>
<evidence type="ECO:0000256" key="6">
    <source>
        <dbReference type="ARBA" id="ARBA00022786"/>
    </source>
</evidence>
<evidence type="ECO:0000256" key="1">
    <source>
        <dbReference type="ARBA" id="ARBA00000900"/>
    </source>
</evidence>
<dbReference type="SMART" id="SM00184">
    <property type="entry name" value="RING"/>
    <property type="match status" value="1"/>
</dbReference>
<proteinExistence type="predicted"/>
<dbReference type="Gene3D" id="3.30.40.10">
    <property type="entry name" value="Zinc/RING finger domain, C3HC4 (zinc finger)"/>
    <property type="match status" value="1"/>
</dbReference>
<organism evidence="11 12">
    <name type="scientific">Coptis chinensis</name>
    <dbReference type="NCBI Taxonomy" id="261450"/>
    <lineage>
        <taxon>Eukaryota</taxon>
        <taxon>Viridiplantae</taxon>
        <taxon>Streptophyta</taxon>
        <taxon>Embryophyta</taxon>
        <taxon>Tracheophyta</taxon>
        <taxon>Spermatophyta</taxon>
        <taxon>Magnoliopsida</taxon>
        <taxon>Ranunculales</taxon>
        <taxon>Ranunculaceae</taxon>
        <taxon>Coptidoideae</taxon>
        <taxon>Coptis</taxon>
    </lineage>
</organism>
<dbReference type="EC" id="2.3.2.27" evidence="2"/>
<evidence type="ECO:0000256" key="3">
    <source>
        <dbReference type="ARBA" id="ARBA00022679"/>
    </source>
</evidence>
<feature type="region of interest" description="Disordered" evidence="9">
    <location>
        <begin position="1"/>
        <end position="64"/>
    </location>
</feature>
<dbReference type="SUPFAM" id="SSF57850">
    <property type="entry name" value="RING/U-box"/>
    <property type="match status" value="1"/>
</dbReference>
<dbReference type="Pfam" id="PF13639">
    <property type="entry name" value="zf-RING_2"/>
    <property type="match status" value="1"/>
</dbReference>
<sequence length="597" mass="65504">MQGQGGNEDSFPSKGRSSTENERSGRTPLDINLNAAYTGDIDDGHFADEGDDGPATESSIAVNHPLPLSPQYGVGRTYLSSHPPALSITGYAVLPQRNSRIRVNPVHLQDVTPSAGNSIRLVRSPFPSFSNLLAVDESLNSWPSEVQTNAQIPSHLIHVPVNHPPHLNSQYGVGSTGLSSYQPASSVTGFSLTSHINSRTRVHPVHPQDTTPSAGNLTRVVRLPSQTFSNILTIDESLNSWPPERQTSFQSPSHLNNIPVVHGPMDPFATDGTFSSRVGSSSSVIFEERTSVLSRELQSRNRRMTVQEVAMYVPSPPDLTTSAHGPTNLDLTNSNISISDSISHVGPNSMVHRPSASVSVPVPHYNGPPQYFVQVDSEPEDENNAIPPFLHTSRGISQEMGRQGDYQHYPGPALRPGIERDVFPGVPSLYQTWSARNELTNRLLSEIHRVLDLLRDNARHLEELRIPHIIASGILRMHDRRDNMGLDIDSFSYEELQALEEELGAVTIGLSEETISRHLTLRNCVVADDGSCCICQEAYVEGEELGTLHCEHNFHSGCIKQWLMEKNVCPICRTTALPDVNCCPICKSPVVTETFDD</sequence>
<keyword evidence="5 8" id="KW-0863">Zinc-finger</keyword>
<keyword evidence="3" id="KW-0808">Transferase</keyword>
<dbReference type="AlphaFoldDB" id="A0A835LSW1"/>
<evidence type="ECO:0000313" key="11">
    <source>
        <dbReference type="EMBL" id="KAF9602184.1"/>
    </source>
</evidence>
<keyword evidence="7" id="KW-0862">Zinc</keyword>
<evidence type="ECO:0000259" key="10">
    <source>
        <dbReference type="PROSITE" id="PS50089"/>
    </source>
</evidence>
<dbReference type="PANTHER" id="PTHR22937">
    <property type="entry name" value="E3 UBIQUITIN-PROTEIN LIGASE RNF165"/>
    <property type="match status" value="1"/>
</dbReference>
<dbReference type="InterPro" id="IPR001841">
    <property type="entry name" value="Znf_RING"/>
</dbReference>
<evidence type="ECO:0000313" key="12">
    <source>
        <dbReference type="Proteomes" id="UP000631114"/>
    </source>
</evidence>
<name>A0A835LSW1_9MAGN</name>
<dbReference type="GO" id="GO:0008270">
    <property type="term" value="F:zinc ion binding"/>
    <property type="evidence" value="ECO:0007669"/>
    <property type="project" value="UniProtKB-KW"/>
</dbReference>
<dbReference type="OrthoDB" id="8062037at2759"/>
<dbReference type="PANTHER" id="PTHR22937:SF224">
    <property type="entry name" value="E3 UBIQUITIN-PROTEIN LIGASE MBR1-RELATED"/>
    <property type="match status" value="1"/>
</dbReference>
<accession>A0A835LSW1</accession>
<dbReference type="InterPro" id="IPR045191">
    <property type="entry name" value="MBR1/2-like"/>
</dbReference>